<gene>
    <name evidence="10" type="ORF">T310_4282</name>
</gene>
<keyword evidence="11" id="KW-1185">Reference proteome</keyword>
<accession>A0A0F4YUC8</accession>
<dbReference type="PANTHER" id="PTHR43442:SF3">
    <property type="entry name" value="GLUCONOKINASE-RELATED"/>
    <property type="match status" value="1"/>
</dbReference>
<dbReference type="CDD" id="cd02021">
    <property type="entry name" value="GntK"/>
    <property type="match status" value="1"/>
</dbReference>
<dbReference type="InterPro" id="IPR027417">
    <property type="entry name" value="P-loop_NTPase"/>
</dbReference>
<evidence type="ECO:0000313" key="11">
    <source>
        <dbReference type="Proteomes" id="UP000053958"/>
    </source>
</evidence>
<dbReference type="InterPro" id="IPR006001">
    <property type="entry name" value="Therm_gnt_kin"/>
</dbReference>
<comment type="similarity">
    <text evidence="2 9">Belongs to the gluconokinase GntK/GntV family.</text>
</comment>
<comment type="pathway">
    <text evidence="1 9">Carbohydrate acid metabolism; D-gluconate degradation.</text>
</comment>
<evidence type="ECO:0000256" key="2">
    <source>
        <dbReference type="ARBA" id="ARBA00008420"/>
    </source>
</evidence>
<evidence type="ECO:0000256" key="4">
    <source>
        <dbReference type="ARBA" id="ARBA00022679"/>
    </source>
</evidence>
<name>A0A0F4YUC8_RASE3</name>
<dbReference type="FunFam" id="3.40.50.300:FF:001607">
    <property type="entry name" value="Gluconokinase"/>
    <property type="match status" value="1"/>
</dbReference>
<proteinExistence type="inferred from homology"/>
<keyword evidence="6 9" id="KW-0418">Kinase</keyword>
<dbReference type="GeneID" id="25316630"/>
<evidence type="ECO:0000256" key="9">
    <source>
        <dbReference type="RuleBase" id="RU363066"/>
    </source>
</evidence>
<comment type="catalytic activity">
    <reaction evidence="8 9">
        <text>D-gluconate + ATP = 6-phospho-D-gluconate + ADP + H(+)</text>
        <dbReference type="Rhea" id="RHEA:19433"/>
        <dbReference type="ChEBI" id="CHEBI:15378"/>
        <dbReference type="ChEBI" id="CHEBI:18391"/>
        <dbReference type="ChEBI" id="CHEBI:30616"/>
        <dbReference type="ChEBI" id="CHEBI:58759"/>
        <dbReference type="ChEBI" id="CHEBI:456216"/>
        <dbReference type="EC" id="2.7.1.12"/>
    </reaction>
</comment>
<dbReference type="RefSeq" id="XP_013328307.1">
    <property type="nucleotide sequence ID" value="XM_013472853.1"/>
</dbReference>
<dbReference type="GO" id="GO:0005737">
    <property type="term" value="C:cytoplasm"/>
    <property type="evidence" value="ECO:0007669"/>
    <property type="project" value="TreeGrafter"/>
</dbReference>
<organism evidence="10 11">
    <name type="scientific">Rasamsonia emersonii (strain ATCC 16479 / CBS 393.64 / IMI 116815)</name>
    <dbReference type="NCBI Taxonomy" id="1408163"/>
    <lineage>
        <taxon>Eukaryota</taxon>
        <taxon>Fungi</taxon>
        <taxon>Dikarya</taxon>
        <taxon>Ascomycota</taxon>
        <taxon>Pezizomycotina</taxon>
        <taxon>Eurotiomycetes</taxon>
        <taxon>Eurotiomycetidae</taxon>
        <taxon>Eurotiales</taxon>
        <taxon>Trichocomaceae</taxon>
        <taxon>Rasamsonia</taxon>
    </lineage>
</organism>
<reference evidence="10 11" key="1">
    <citation type="submission" date="2015-04" db="EMBL/GenBank/DDBJ databases">
        <authorList>
            <person name="Heijne W.H."/>
            <person name="Fedorova N.D."/>
            <person name="Nierman W.C."/>
            <person name="Vollebregt A.W."/>
            <person name="Zhao Z."/>
            <person name="Wu L."/>
            <person name="Kumar M."/>
            <person name="Stam H."/>
            <person name="van den Berg M.A."/>
            <person name="Pel H.J."/>
        </authorList>
    </citation>
    <scope>NUCLEOTIDE SEQUENCE [LARGE SCALE GENOMIC DNA]</scope>
    <source>
        <strain evidence="10 11">CBS 393.64</strain>
    </source>
</reference>
<dbReference type="Gene3D" id="3.40.50.300">
    <property type="entry name" value="P-loop containing nucleotide triphosphate hydrolases"/>
    <property type="match status" value="1"/>
</dbReference>
<evidence type="ECO:0000256" key="3">
    <source>
        <dbReference type="ARBA" id="ARBA00012054"/>
    </source>
</evidence>
<evidence type="ECO:0000256" key="1">
    <source>
        <dbReference type="ARBA" id="ARBA00004875"/>
    </source>
</evidence>
<dbReference type="GO" id="GO:0046316">
    <property type="term" value="F:gluconokinase activity"/>
    <property type="evidence" value="ECO:0007669"/>
    <property type="project" value="UniProtKB-EC"/>
</dbReference>
<dbReference type="EC" id="2.7.1.12" evidence="3 9"/>
<dbReference type="SUPFAM" id="SSF52540">
    <property type="entry name" value="P-loop containing nucleoside triphosphate hydrolases"/>
    <property type="match status" value="1"/>
</dbReference>
<dbReference type="STRING" id="1408163.A0A0F4YUC8"/>
<dbReference type="AlphaFoldDB" id="A0A0F4YUC8"/>
<keyword evidence="5 9" id="KW-0547">Nucleotide-binding</keyword>
<evidence type="ECO:0000256" key="6">
    <source>
        <dbReference type="ARBA" id="ARBA00022777"/>
    </source>
</evidence>
<evidence type="ECO:0000256" key="7">
    <source>
        <dbReference type="ARBA" id="ARBA00022840"/>
    </source>
</evidence>
<evidence type="ECO:0000256" key="5">
    <source>
        <dbReference type="ARBA" id="ARBA00022741"/>
    </source>
</evidence>
<protein>
    <recommendedName>
        <fullName evidence="3 9">Gluconokinase</fullName>
        <ecNumber evidence="3 9">2.7.1.12</ecNumber>
    </recommendedName>
</protein>
<keyword evidence="7 9" id="KW-0067">ATP-binding</keyword>
<keyword evidence="4 9" id="KW-0808">Transferase</keyword>
<evidence type="ECO:0000256" key="8">
    <source>
        <dbReference type="ARBA" id="ARBA00048090"/>
    </source>
</evidence>
<dbReference type="NCBIfam" id="TIGR01313">
    <property type="entry name" value="therm_gnt_kin"/>
    <property type="match status" value="1"/>
</dbReference>
<sequence>MLSANDEPTTGIDPTVVGLSRAPAGKAAFKDHMETRPREGKSPERLQHIWIITGPAGCGKTTVAKGLEKELGLPFLEGDDFHPQSNKDKMGNGIPLTDADRWDWLISLRDAATEILSPSPANNYNPPWGVIMSCSALKHKYRDVMRVAAYDHPSVRIHFIYLRADESILMERVNDRKSHYMKSSMVHSQVETLEDPSPERDVLTVDVAAPPDEVQRRVSAAVAAKLAEYEQQ</sequence>
<dbReference type="GO" id="GO:0005975">
    <property type="term" value="P:carbohydrate metabolic process"/>
    <property type="evidence" value="ECO:0007669"/>
    <property type="project" value="InterPro"/>
</dbReference>
<dbReference type="OrthoDB" id="275177at2759"/>
<dbReference type="Pfam" id="PF13671">
    <property type="entry name" value="AAA_33"/>
    <property type="match status" value="1"/>
</dbReference>
<evidence type="ECO:0000313" key="10">
    <source>
        <dbReference type="EMBL" id="KKA21695.1"/>
    </source>
</evidence>
<dbReference type="EMBL" id="LASV01000172">
    <property type="protein sequence ID" value="KKA21695.1"/>
    <property type="molecule type" value="Genomic_DNA"/>
</dbReference>
<comment type="caution">
    <text evidence="10">The sequence shown here is derived from an EMBL/GenBank/DDBJ whole genome shotgun (WGS) entry which is preliminary data.</text>
</comment>
<dbReference type="Proteomes" id="UP000053958">
    <property type="component" value="Unassembled WGS sequence"/>
</dbReference>
<dbReference type="GO" id="GO:0005524">
    <property type="term" value="F:ATP binding"/>
    <property type="evidence" value="ECO:0007669"/>
    <property type="project" value="UniProtKB-KW"/>
</dbReference>
<dbReference type="UniPathway" id="UPA00792"/>
<dbReference type="PANTHER" id="PTHR43442">
    <property type="entry name" value="GLUCONOKINASE-RELATED"/>
    <property type="match status" value="1"/>
</dbReference>